<keyword evidence="2" id="KW-1185">Reference proteome</keyword>
<dbReference type="RefSeq" id="WP_010396909.1">
    <property type="nucleotide sequence ID" value="NZ_BSFH01000028.1"/>
</dbReference>
<gene>
    <name evidence="1" type="ORF">GCM10017635_20260</name>
</gene>
<reference evidence="1" key="2">
    <citation type="submission" date="2023-01" db="EMBL/GenBank/DDBJ databases">
        <authorList>
            <person name="Sun Q."/>
            <person name="Evtushenko L."/>
        </authorList>
    </citation>
    <scope>NUCLEOTIDE SEQUENCE</scope>
    <source>
        <strain evidence="1">VKM B-2222</strain>
    </source>
</reference>
<accession>A0AAD3NYX4</accession>
<protein>
    <submittedName>
        <fullName evidence="1">Uncharacterized protein</fullName>
    </submittedName>
</protein>
<dbReference type="AlphaFoldDB" id="A0AAD3NYX4"/>
<proteinExistence type="predicted"/>
<evidence type="ECO:0000313" key="2">
    <source>
        <dbReference type="Proteomes" id="UP001143349"/>
    </source>
</evidence>
<organism evidence="1 2">
    <name type="scientific">Paracoccus kondratievae</name>
    <dbReference type="NCBI Taxonomy" id="135740"/>
    <lineage>
        <taxon>Bacteria</taxon>
        <taxon>Pseudomonadati</taxon>
        <taxon>Pseudomonadota</taxon>
        <taxon>Alphaproteobacteria</taxon>
        <taxon>Rhodobacterales</taxon>
        <taxon>Paracoccaceae</taxon>
        <taxon>Paracoccus</taxon>
    </lineage>
</organism>
<dbReference type="EMBL" id="BSFH01000028">
    <property type="protein sequence ID" value="GLK64555.1"/>
    <property type="molecule type" value="Genomic_DNA"/>
</dbReference>
<evidence type="ECO:0000313" key="1">
    <source>
        <dbReference type="EMBL" id="GLK64555.1"/>
    </source>
</evidence>
<dbReference type="Proteomes" id="UP001143349">
    <property type="component" value="Unassembled WGS sequence"/>
</dbReference>
<reference evidence="1" key="1">
    <citation type="journal article" date="2014" name="Int. J. Syst. Evol. Microbiol.">
        <title>Complete genome sequence of Corynebacterium casei LMG S-19264T (=DSM 44701T), isolated from a smear-ripened cheese.</title>
        <authorList>
            <consortium name="US DOE Joint Genome Institute (JGI-PGF)"/>
            <person name="Walter F."/>
            <person name="Albersmeier A."/>
            <person name="Kalinowski J."/>
            <person name="Ruckert C."/>
        </authorList>
    </citation>
    <scope>NUCLEOTIDE SEQUENCE</scope>
    <source>
        <strain evidence="1">VKM B-2222</strain>
    </source>
</reference>
<sequence length="85" mass="9134">MIEAVSLRARRRSPEFLGSPDMVAFTVGQIALASIAEDGEISLEAMRRYLSQIASGTGQLTTRVNTDMALEALCYIDASLRAAGK</sequence>
<comment type="caution">
    <text evidence="1">The sequence shown here is derived from an EMBL/GenBank/DDBJ whole genome shotgun (WGS) entry which is preliminary data.</text>
</comment>
<name>A0AAD3NYX4_9RHOB</name>